<reference evidence="2 3" key="1">
    <citation type="submission" date="2020-11" db="EMBL/GenBank/DDBJ databases">
        <title>Pseudonocardia abyssalis sp. nov. and Pseudonocardia oceani sp. nov., description and phylogenomic analysis of two novel actinomycetes isolated from the deep Southern Ocean.</title>
        <authorList>
            <person name="Parra J."/>
        </authorList>
    </citation>
    <scope>NUCLEOTIDE SEQUENCE [LARGE SCALE GENOMIC DNA]</scope>
    <source>
        <strain evidence="3">KRD185</strain>
    </source>
</reference>
<keyword evidence="3" id="KW-1185">Reference proteome</keyword>
<comment type="caution">
    <text evidence="2">The sequence shown here is derived from an EMBL/GenBank/DDBJ whole genome shotgun (WGS) entry which is preliminary data.</text>
</comment>
<dbReference type="Proteomes" id="UP000694300">
    <property type="component" value="Unassembled WGS sequence"/>
</dbReference>
<evidence type="ECO:0000256" key="1">
    <source>
        <dbReference type="SAM" id="MobiDB-lite"/>
    </source>
</evidence>
<evidence type="ECO:0000313" key="3">
    <source>
        <dbReference type="Proteomes" id="UP000694300"/>
    </source>
</evidence>
<name>A0ABS6U5A2_9PSEU</name>
<gene>
    <name evidence="2" type="ORF">I4I82_06855</name>
</gene>
<evidence type="ECO:0000313" key="2">
    <source>
        <dbReference type="EMBL" id="MBW0127402.1"/>
    </source>
</evidence>
<proteinExistence type="predicted"/>
<dbReference type="EMBL" id="JADQDF010000001">
    <property type="protein sequence ID" value="MBW0127402.1"/>
    <property type="molecule type" value="Genomic_DNA"/>
</dbReference>
<accession>A0ABS6U5A2</accession>
<feature type="region of interest" description="Disordered" evidence="1">
    <location>
        <begin position="1"/>
        <end position="39"/>
    </location>
</feature>
<organism evidence="2 3">
    <name type="scientific">Pseudonocardia oceani</name>
    <dbReference type="NCBI Taxonomy" id="2792013"/>
    <lineage>
        <taxon>Bacteria</taxon>
        <taxon>Bacillati</taxon>
        <taxon>Actinomycetota</taxon>
        <taxon>Actinomycetes</taxon>
        <taxon>Pseudonocardiales</taxon>
        <taxon>Pseudonocardiaceae</taxon>
        <taxon>Pseudonocardia</taxon>
    </lineage>
</organism>
<feature type="compositionally biased region" description="Pro residues" evidence="1">
    <location>
        <begin position="1"/>
        <end position="11"/>
    </location>
</feature>
<sequence length="61" mass="6552">MSTTDPQPPAERPTAPSVEDVFGDSGPLRSADDLARPGIVDDGEVEEFIADLHAMRRTDVT</sequence>
<dbReference type="RefSeq" id="WP_218595497.1">
    <property type="nucleotide sequence ID" value="NZ_JADQDE010000080.1"/>
</dbReference>
<protein>
    <submittedName>
        <fullName evidence="2">Uncharacterized protein</fullName>
    </submittedName>
</protein>